<dbReference type="InterPro" id="IPR051783">
    <property type="entry name" value="NAD(P)-dependent_oxidoreduct"/>
</dbReference>
<evidence type="ECO:0000313" key="2">
    <source>
        <dbReference type="EMBL" id="KAK1847272.1"/>
    </source>
</evidence>
<reference evidence="2" key="1">
    <citation type="submission" date="2023-01" db="EMBL/GenBank/DDBJ databases">
        <title>Colletotrichum chrysophilum M932 genome sequence.</title>
        <authorList>
            <person name="Baroncelli R."/>
        </authorList>
    </citation>
    <scope>NUCLEOTIDE SEQUENCE</scope>
    <source>
        <strain evidence="2">M932</strain>
    </source>
</reference>
<dbReference type="GO" id="GO:0004029">
    <property type="term" value="F:aldehyde dehydrogenase (NAD+) activity"/>
    <property type="evidence" value="ECO:0007669"/>
    <property type="project" value="TreeGrafter"/>
</dbReference>
<dbReference type="InterPro" id="IPR036291">
    <property type="entry name" value="NAD(P)-bd_dom_sf"/>
</dbReference>
<feature type="domain" description="NAD-dependent epimerase/dehydratase" evidence="1">
    <location>
        <begin position="9"/>
        <end position="239"/>
    </location>
</feature>
<dbReference type="Pfam" id="PF01370">
    <property type="entry name" value="Epimerase"/>
    <property type="match status" value="1"/>
</dbReference>
<organism evidence="2 3">
    <name type="scientific">Colletotrichum chrysophilum</name>
    <dbReference type="NCBI Taxonomy" id="1836956"/>
    <lineage>
        <taxon>Eukaryota</taxon>
        <taxon>Fungi</taxon>
        <taxon>Dikarya</taxon>
        <taxon>Ascomycota</taxon>
        <taxon>Pezizomycotina</taxon>
        <taxon>Sordariomycetes</taxon>
        <taxon>Hypocreomycetidae</taxon>
        <taxon>Glomerellales</taxon>
        <taxon>Glomerellaceae</taxon>
        <taxon>Colletotrichum</taxon>
        <taxon>Colletotrichum gloeosporioides species complex</taxon>
    </lineage>
</organism>
<dbReference type="Proteomes" id="UP001243330">
    <property type="component" value="Unassembled WGS sequence"/>
</dbReference>
<dbReference type="Gene3D" id="3.40.50.720">
    <property type="entry name" value="NAD(P)-binding Rossmann-like Domain"/>
    <property type="match status" value="1"/>
</dbReference>
<dbReference type="PANTHER" id="PTHR48079:SF6">
    <property type="entry name" value="NAD(P)-BINDING DOMAIN-CONTAINING PROTEIN-RELATED"/>
    <property type="match status" value="1"/>
</dbReference>
<proteinExistence type="predicted"/>
<dbReference type="AlphaFoldDB" id="A0AAD9AGK3"/>
<name>A0AAD9AGK3_9PEZI</name>
<dbReference type="SUPFAM" id="SSF51735">
    <property type="entry name" value="NAD(P)-binding Rossmann-fold domains"/>
    <property type="match status" value="1"/>
</dbReference>
<keyword evidence="3" id="KW-1185">Reference proteome</keyword>
<dbReference type="InterPro" id="IPR001509">
    <property type="entry name" value="Epimerase_deHydtase"/>
</dbReference>
<comment type="caution">
    <text evidence="2">The sequence shown here is derived from an EMBL/GenBank/DDBJ whole genome shotgun (WGS) entry which is preliminary data.</text>
</comment>
<dbReference type="EMBL" id="JAQOWY010000208">
    <property type="protein sequence ID" value="KAK1847272.1"/>
    <property type="molecule type" value="Genomic_DNA"/>
</dbReference>
<evidence type="ECO:0000259" key="1">
    <source>
        <dbReference type="Pfam" id="PF01370"/>
    </source>
</evidence>
<accession>A0AAD9AGK3</accession>
<evidence type="ECO:0000313" key="3">
    <source>
        <dbReference type="Proteomes" id="UP001243330"/>
    </source>
</evidence>
<dbReference type="GO" id="GO:0005737">
    <property type="term" value="C:cytoplasm"/>
    <property type="evidence" value="ECO:0007669"/>
    <property type="project" value="TreeGrafter"/>
</dbReference>
<sequence length="358" mass="38560">MQSGQPHNVLLTGASGYLGGSLFAGLESYGLSGYDKIYALVRSDAQKEAVQQYGAEPLSVSSKDAKAVRDVVMQNKISVVFYLIDVFESTAQENLIKALGDLRQTTGQDVHFLHTSGAKIFSSDAGAPTDRELLDTDPNLYDIQKGQKASANILQKCVDTNNTIIEEAEGNGVRSYIFAPCIVYGKGAGFGNTISIQTTDIVKAAIASGRVHSVTPNQPTWPVCHISDNTALYLQILRSILEDKNIGHGRNGYYLAASGSIAWDDIYAAMALALKVRGIIEDETITPVDDIALVKMAQGLNTDPSLVAMRVGGKCTLTAKHGGQIGWSPRFGTTHILKAADVEVEHILRYLDHRAGKF</sequence>
<dbReference type="PANTHER" id="PTHR48079">
    <property type="entry name" value="PROTEIN YEEZ"/>
    <property type="match status" value="1"/>
</dbReference>
<gene>
    <name evidence="2" type="ORF">CCHR01_10126</name>
</gene>
<protein>
    <submittedName>
        <fullName evidence="2">Nad dependent epimerase dehydratase family protein</fullName>
    </submittedName>
</protein>